<dbReference type="KEGG" id="halx:M0R89_16695"/>
<sequence>MHSPLHLLSVGVVLLATLAVGVCVHELLHVVPLSFTDAEYAVRLLPSDESAADARRHTAWTTLQTALTGGLVRVEITHLPRTTPEWVVRGAAVLPLALALPFALVAAGVLPNPVAAGDHLGTVALVALTGCGLPSPADWSVVWHGSERSDN</sequence>
<feature type="transmembrane region" description="Helical" evidence="1">
    <location>
        <begin position="86"/>
        <end position="110"/>
    </location>
</feature>
<dbReference type="EMBL" id="CP096659">
    <property type="protein sequence ID" value="UPV74165.1"/>
    <property type="molecule type" value="Genomic_DNA"/>
</dbReference>
<evidence type="ECO:0000313" key="2">
    <source>
        <dbReference type="EMBL" id="UPV74165.1"/>
    </source>
</evidence>
<keyword evidence="1" id="KW-0472">Membrane</keyword>
<dbReference type="Proteomes" id="UP000830729">
    <property type="component" value="Chromosome"/>
</dbReference>
<dbReference type="RefSeq" id="WP_248650212.1">
    <property type="nucleotide sequence ID" value="NZ_CP096659.1"/>
</dbReference>
<accession>A0A8U0HSX1</accession>
<gene>
    <name evidence="2" type="ORF">M0R89_16695</name>
</gene>
<organism evidence="2 3">
    <name type="scientific">Halorussus limi</name>
    <dbReference type="NCBI Taxonomy" id="2938695"/>
    <lineage>
        <taxon>Archaea</taxon>
        <taxon>Methanobacteriati</taxon>
        <taxon>Methanobacteriota</taxon>
        <taxon>Stenosarchaea group</taxon>
        <taxon>Halobacteria</taxon>
        <taxon>Halobacteriales</taxon>
        <taxon>Haladaptataceae</taxon>
        <taxon>Halorussus</taxon>
    </lineage>
</organism>
<keyword evidence="1" id="KW-1133">Transmembrane helix</keyword>
<dbReference type="AlphaFoldDB" id="A0A8U0HSX1"/>
<name>A0A8U0HSX1_9EURY</name>
<proteinExistence type="predicted"/>
<keyword evidence="1" id="KW-0812">Transmembrane</keyword>
<evidence type="ECO:0000256" key="1">
    <source>
        <dbReference type="SAM" id="Phobius"/>
    </source>
</evidence>
<protein>
    <submittedName>
        <fullName evidence="2">Uncharacterized protein</fullName>
    </submittedName>
</protein>
<keyword evidence="3" id="KW-1185">Reference proteome</keyword>
<reference evidence="2 3" key="1">
    <citation type="submission" date="2022-04" db="EMBL/GenBank/DDBJ databases">
        <title>Diverse halophilic archaea isolated from saline environments.</title>
        <authorList>
            <person name="Cui H.-L."/>
        </authorList>
    </citation>
    <scope>NUCLEOTIDE SEQUENCE [LARGE SCALE GENOMIC DNA]</scope>
    <source>
        <strain evidence="2 3">XZYJT49</strain>
    </source>
</reference>
<dbReference type="GeneID" id="72186872"/>
<evidence type="ECO:0000313" key="3">
    <source>
        <dbReference type="Proteomes" id="UP000830729"/>
    </source>
</evidence>